<keyword evidence="1" id="KW-0732">Signal</keyword>
<dbReference type="Proteomes" id="UP001597369">
    <property type="component" value="Unassembled WGS sequence"/>
</dbReference>
<protein>
    <submittedName>
        <fullName evidence="3">DUF3347 domain-containing protein</fullName>
    </submittedName>
</protein>
<proteinExistence type="predicted"/>
<comment type="caution">
    <text evidence="3">The sequence shown here is derived from an EMBL/GenBank/DDBJ whole genome shotgun (WGS) entry which is preliminary data.</text>
</comment>
<dbReference type="Pfam" id="PF11827">
    <property type="entry name" value="DUF3347"/>
    <property type="match status" value="1"/>
</dbReference>
<organism evidence="3 4">
    <name type="scientific">Pontibacter silvestris</name>
    <dbReference type="NCBI Taxonomy" id="2305183"/>
    <lineage>
        <taxon>Bacteria</taxon>
        <taxon>Pseudomonadati</taxon>
        <taxon>Bacteroidota</taxon>
        <taxon>Cytophagia</taxon>
        <taxon>Cytophagales</taxon>
        <taxon>Hymenobacteraceae</taxon>
        <taxon>Pontibacter</taxon>
    </lineage>
</organism>
<dbReference type="EMBL" id="JBHUHV010000053">
    <property type="protein sequence ID" value="MFD2068484.1"/>
    <property type="molecule type" value="Genomic_DNA"/>
</dbReference>
<keyword evidence="4" id="KW-1185">Reference proteome</keyword>
<evidence type="ECO:0000259" key="2">
    <source>
        <dbReference type="Pfam" id="PF11827"/>
    </source>
</evidence>
<evidence type="ECO:0000313" key="4">
    <source>
        <dbReference type="Proteomes" id="UP001597369"/>
    </source>
</evidence>
<feature type="signal peptide" evidence="1">
    <location>
        <begin position="1"/>
        <end position="22"/>
    </location>
</feature>
<sequence>MTTNPFKRSVLTTATIAIFLFASCSENSQQDTTASVETEQQEEEMTSNVVVETPDFTSVAEPINTHISQLVDEYLKVKDALVSADAKAAQEAANLVLSAAQSMPVATLVGDHKAYAEEKVEEVKQSASKIANANDIAAQRENLELLSEATFSLAKAYGANERTLYYQHCPMAQNNEGGYWMSASKEIENPYFGDAMRECGSTEEVLN</sequence>
<gene>
    <name evidence="3" type="ORF">ACFSKU_16455</name>
</gene>
<evidence type="ECO:0000313" key="3">
    <source>
        <dbReference type="EMBL" id="MFD2068484.1"/>
    </source>
</evidence>
<accession>A0ABW4X0H0</accession>
<reference evidence="4" key="1">
    <citation type="journal article" date="2019" name="Int. J. Syst. Evol. Microbiol.">
        <title>The Global Catalogue of Microorganisms (GCM) 10K type strain sequencing project: providing services to taxonomists for standard genome sequencing and annotation.</title>
        <authorList>
            <consortium name="The Broad Institute Genomics Platform"/>
            <consortium name="The Broad Institute Genome Sequencing Center for Infectious Disease"/>
            <person name="Wu L."/>
            <person name="Ma J."/>
        </authorList>
    </citation>
    <scope>NUCLEOTIDE SEQUENCE [LARGE SCALE GENOMIC DNA]</scope>
    <source>
        <strain evidence="4">JCM 16545</strain>
    </source>
</reference>
<evidence type="ECO:0000256" key="1">
    <source>
        <dbReference type="SAM" id="SignalP"/>
    </source>
</evidence>
<feature type="domain" description="DUF3347" evidence="2">
    <location>
        <begin position="71"/>
        <end position="161"/>
    </location>
</feature>
<feature type="chain" id="PRO_5047148254" evidence="1">
    <location>
        <begin position="23"/>
        <end position="207"/>
    </location>
</feature>
<dbReference type="RefSeq" id="WP_229959564.1">
    <property type="nucleotide sequence ID" value="NZ_JAJJWI010000005.1"/>
</dbReference>
<dbReference type="InterPro" id="IPR021782">
    <property type="entry name" value="DUF3347"/>
</dbReference>
<name>A0ABW4X0H0_9BACT</name>
<dbReference type="PROSITE" id="PS51257">
    <property type="entry name" value="PROKAR_LIPOPROTEIN"/>
    <property type="match status" value="1"/>
</dbReference>